<feature type="region of interest" description="Disordered" evidence="1">
    <location>
        <begin position="1049"/>
        <end position="1072"/>
    </location>
</feature>
<dbReference type="HOGENOM" id="CLU_287439_0_0_1"/>
<evidence type="ECO:0000313" key="3">
    <source>
        <dbReference type="Proteomes" id="UP000001072"/>
    </source>
</evidence>
<protein>
    <submittedName>
        <fullName evidence="2">Uncharacterized protein</fullName>
    </submittedName>
</protein>
<feature type="region of interest" description="Disordered" evidence="1">
    <location>
        <begin position="401"/>
        <end position="423"/>
    </location>
</feature>
<dbReference type="RefSeq" id="XP_007407758.1">
    <property type="nucleotide sequence ID" value="XM_007407696.1"/>
</dbReference>
<name>F4RFB4_MELLP</name>
<proteinExistence type="predicted"/>
<dbReference type="AlphaFoldDB" id="F4RFB4"/>
<gene>
    <name evidence="2" type="ORF">MELLADRAFT_115880</name>
</gene>
<dbReference type="GeneID" id="18925709"/>
<feature type="region of interest" description="Disordered" evidence="1">
    <location>
        <begin position="697"/>
        <end position="774"/>
    </location>
</feature>
<organism evidence="3">
    <name type="scientific">Melampsora larici-populina (strain 98AG31 / pathotype 3-4-7)</name>
    <name type="common">Poplar leaf rust fungus</name>
    <dbReference type="NCBI Taxonomy" id="747676"/>
    <lineage>
        <taxon>Eukaryota</taxon>
        <taxon>Fungi</taxon>
        <taxon>Dikarya</taxon>
        <taxon>Basidiomycota</taxon>
        <taxon>Pucciniomycotina</taxon>
        <taxon>Pucciniomycetes</taxon>
        <taxon>Pucciniales</taxon>
        <taxon>Melampsoraceae</taxon>
        <taxon>Melampsora</taxon>
    </lineage>
</organism>
<feature type="region of interest" description="Disordered" evidence="1">
    <location>
        <begin position="856"/>
        <end position="962"/>
    </location>
</feature>
<feature type="compositionally biased region" description="Polar residues" evidence="1">
    <location>
        <begin position="927"/>
        <end position="943"/>
    </location>
</feature>
<feature type="region of interest" description="Disordered" evidence="1">
    <location>
        <begin position="270"/>
        <end position="300"/>
    </location>
</feature>
<accession>F4RFB4</accession>
<feature type="compositionally biased region" description="Polar residues" evidence="1">
    <location>
        <begin position="559"/>
        <end position="586"/>
    </location>
</feature>
<dbReference type="EMBL" id="GL883099">
    <property type="protein sequence ID" value="EGG08784.1"/>
    <property type="molecule type" value="Genomic_DNA"/>
</dbReference>
<feature type="region of interest" description="Disordered" evidence="1">
    <location>
        <begin position="558"/>
        <end position="613"/>
    </location>
</feature>
<dbReference type="Proteomes" id="UP000001072">
    <property type="component" value="Unassembled WGS sequence"/>
</dbReference>
<feature type="compositionally biased region" description="Polar residues" evidence="1">
    <location>
        <begin position="595"/>
        <end position="605"/>
    </location>
</feature>
<dbReference type="OrthoDB" id="2506377at2759"/>
<feature type="compositionally biased region" description="Polar residues" evidence="1">
    <location>
        <begin position="341"/>
        <end position="358"/>
    </location>
</feature>
<keyword evidence="3" id="KW-1185">Reference proteome</keyword>
<dbReference type="VEuPathDB" id="FungiDB:MELLADRAFT_115880"/>
<feature type="region of interest" description="Disordered" evidence="1">
    <location>
        <begin position="477"/>
        <end position="509"/>
    </location>
</feature>
<reference evidence="3" key="1">
    <citation type="journal article" date="2011" name="Proc. Natl. Acad. Sci. U.S.A.">
        <title>Obligate biotrophy features unraveled by the genomic analysis of rust fungi.</title>
        <authorList>
            <person name="Duplessis S."/>
            <person name="Cuomo C.A."/>
            <person name="Lin Y.-C."/>
            <person name="Aerts A."/>
            <person name="Tisserant E."/>
            <person name="Veneault-Fourrey C."/>
            <person name="Joly D.L."/>
            <person name="Hacquard S."/>
            <person name="Amselem J."/>
            <person name="Cantarel B.L."/>
            <person name="Chiu R."/>
            <person name="Coutinho P.M."/>
            <person name="Feau N."/>
            <person name="Field M."/>
            <person name="Frey P."/>
            <person name="Gelhaye E."/>
            <person name="Goldberg J."/>
            <person name="Grabherr M.G."/>
            <person name="Kodira C.D."/>
            <person name="Kohler A."/>
            <person name="Kuees U."/>
            <person name="Lindquist E.A."/>
            <person name="Lucas S.M."/>
            <person name="Mago R."/>
            <person name="Mauceli E."/>
            <person name="Morin E."/>
            <person name="Murat C."/>
            <person name="Pangilinan J.L."/>
            <person name="Park R."/>
            <person name="Pearson M."/>
            <person name="Quesneville H."/>
            <person name="Rouhier N."/>
            <person name="Sakthikumar S."/>
            <person name="Salamov A.A."/>
            <person name="Schmutz J."/>
            <person name="Selles B."/>
            <person name="Shapiro H."/>
            <person name="Tanguay P."/>
            <person name="Tuskan G.A."/>
            <person name="Henrissat B."/>
            <person name="Van de Peer Y."/>
            <person name="Rouze P."/>
            <person name="Ellis J.G."/>
            <person name="Dodds P.N."/>
            <person name="Schein J.E."/>
            <person name="Zhong S."/>
            <person name="Hamelin R.C."/>
            <person name="Grigoriev I.V."/>
            <person name="Szabo L.J."/>
            <person name="Martin F."/>
        </authorList>
    </citation>
    <scope>NUCLEOTIDE SEQUENCE [LARGE SCALE GENOMIC DNA]</scope>
    <source>
        <strain evidence="3">98AG31 / pathotype 3-4-7</strain>
    </source>
</reference>
<dbReference type="KEGG" id="mlr:MELLADRAFT_115880"/>
<feature type="compositionally biased region" description="Low complexity" evidence="1">
    <location>
        <begin position="270"/>
        <end position="285"/>
    </location>
</feature>
<feature type="region of interest" description="Disordered" evidence="1">
    <location>
        <begin position="341"/>
        <end position="365"/>
    </location>
</feature>
<evidence type="ECO:0000313" key="2">
    <source>
        <dbReference type="EMBL" id="EGG08784.1"/>
    </source>
</evidence>
<sequence>MGHNAVVNQGFLILSLSIPDPSARPGTSAGQTKKKKQNIIQRTTYSILYADGRLECYPGDPFSVGSRYEASKATNILYISQTTGWASVTLVADNSDQPPEECLSFAIRRKPPISNQSNNWKHLGLDAELMALPTSPTSNTSDLKDRKTLKGFLGIRGKRTKSVGTRSVSLQSINVLDSSVPPLPTKSIDGLSDLSRTSHCSTLLKSQPLTQQDLQFNQALPDPLIFSVDSIPAKLSWIKGFEKVLVDPPQVLPSNDLPIKLEFSRHVTPSDLSPLMSSPASSPHLNLTLPSSSLPGHESDLKPHPLTHSSSIGCLSTHKITPVFKSSPLPSAISLGAELPSASSKPCVTHPTTISKTPAPTPLASPFTAPPKPSVLPESTGAVPAWIKSVRNANEKKIGLESAASSPIPRAPNSLVQPSIKSQSSQASLNMSSAFSASNNSAYMSDRRGTFGHGNGISKFTPFNQLRSIGNSVVTNLKRSGSNHESSEVLPVSHDGGPKVVDDDHSSKSSDLITSSHAYSFEASSLDAFEVGPKDKAFRFLLPKKKRIGSIVEVAGTDLSDSSPAIPHNSSNLYSLSRTNSISDQRSNSKKLVSEPTSFRSTPAQIQREREADSENFTQLYPMNAIGDSKTGFGSGQGAHPYYTIPSLQDSHLGMKTPHSKESFTEWLSAAAGQAAHELESPRARVPLGSADKLRALLPTPQRGCRRVMSGDAKSASENASLSPATVDSTYHSDRSPSTTISEETPSHKMNCSLSPDNLDQNSSSSTPHHPRFGRSIETAEPKLANDKWVTNHIIPPQELIHQLQPSASENSSLWLRSPARFSDNAQFLKSLSENQQLALKQSGQNLKAALAGSDANGDVGNAEPGSHDLATSIRPQIPGIPFPKVKPQAVNSVPSLPVPARRRRRQNSNGSTPNSKSTSAQSSTSKGNELSESQSQMVSSRLPNHRSRTISQDSPSATHVMRMPSHKLSISDLASAVDDDFGDLGQWATKENDENLASEVYTHDGMTTKAIKGQPANDFNSAALTPTYKTVFDLAPAPKSSFGQNLYMNSNSLSTDNQSYRRGSQSTLRGL</sequence>
<evidence type="ECO:0000256" key="1">
    <source>
        <dbReference type="SAM" id="MobiDB-lite"/>
    </source>
</evidence>
<feature type="compositionally biased region" description="Polar residues" evidence="1">
    <location>
        <begin position="748"/>
        <end position="768"/>
    </location>
</feature>
<feature type="compositionally biased region" description="Basic and acidic residues" evidence="1">
    <location>
        <begin position="496"/>
        <end position="508"/>
    </location>
</feature>
<feature type="compositionally biased region" description="Low complexity" evidence="1">
    <location>
        <begin position="912"/>
        <end position="926"/>
    </location>
</feature>
<dbReference type="InParanoid" id="F4RFB4"/>
<feature type="compositionally biased region" description="Polar residues" evidence="1">
    <location>
        <begin position="716"/>
        <end position="730"/>
    </location>
</feature>